<dbReference type="AlphaFoldDB" id="A0A932HX13"/>
<evidence type="ECO:0000313" key="2">
    <source>
        <dbReference type="EMBL" id="MBI3126578.1"/>
    </source>
</evidence>
<comment type="similarity">
    <text evidence="1">Belongs to the MEMO1 family.</text>
</comment>
<protein>
    <submittedName>
        <fullName evidence="2">AmmeMemoRadiSam system protein B</fullName>
    </submittedName>
</protein>
<dbReference type="PANTHER" id="PTHR11060">
    <property type="entry name" value="PROTEIN MEMO1"/>
    <property type="match status" value="1"/>
</dbReference>
<dbReference type="PANTHER" id="PTHR11060:SF0">
    <property type="entry name" value="PROTEIN MEMO1"/>
    <property type="match status" value="1"/>
</dbReference>
<sequence>MDLPRLRPLEVIPTEQEGRRALILRDPLHLSEAVLVVPLPLVPVLQRMDGRHTPAMIREEIMAAHRVDVPEANLRQIAAQLEEAHFLGGEGFDAWRRSVERAFVESPERPSFLAGKSYDADPAALRARLDGFFTHPEGPGLPERNGRPARPLRGLVAPHIDFHRGGTTFAWSYRALAERSDADLFVVLGTVHAPTRGFYTLTEKGFETPLGTLEADRGFIRALTRRAPGDLFRDEFAQRAEHSIEFQAVFLRYLYGGEREVSFVPLLVGSFGEFVAEGRSPRGDARVEGFVGALRETLREAEAAGRRPCLLASVDLAHVGPQFGDEDPVDGERLAALDRADRASLEAACRGDAEAFWWSVAEDGDARKVCGLAPIYTLLRTLDGCRGEVLRYSQWPDPNGTVTFCSVAIE</sequence>
<dbReference type="Pfam" id="PF01875">
    <property type="entry name" value="Memo"/>
    <property type="match status" value="1"/>
</dbReference>
<accession>A0A932HX13</accession>
<gene>
    <name evidence="2" type="primary">amrB</name>
    <name evidence="2" type="ORF">HYZ11_03125</name>
</gene>
<name>A0A932HX13_UNCTE</name>
<proteinExistence type="inferred from homology"/>
<evidence type="ECO:0000256" key="1">
    <source>
        <dbReference type="ARBA" id="ARBA00006315"/>
    </source>
</evidence>
<dbReference type="Proteomes" id="UP000782312">
    <property type="component" value="Unassembled WGS sequence"/>
</dbReference>
<reference evidence="2" key="1">
    <citation type="submission" date="2020-07" db="EMBL/GenBank/DDBJ databases">
        <title>Huge and variable diversity of episymbiotic CPR bacteria and DPANN archaea in groundwater ecosystems.</title>
        <authorList>
            <person name="He C.Y."/>
            <person name="Keren R."/>
            <person name="Whittaker M."/>
            <person name="Farag I.F."/>
            <person name="Doudna J."/>
            <person name="Cate J.H.D."/>
            <person name="Banfield J.F."/>
        </authorList>
    </citation>
    <scope>NUCLEOTIDE SEQUENCE</scope>
    <source>
        <strain evidence="2">NC_groundwater_763_Ag_S-0.2um_68_21</strain>
    </source>
</reference>
<dbReference type="InterPro" id="IPR002737">
    <property type="entry name" value="MEMO1_fam"/>
</dbReference>
<dbReference type="Gene3D" id="3.40.830.10">
    <property type="entry name" value="LigB-like"/>
    <property type="match status" value="1"/>
</dbReference>
<comment type="caution">
    <text evidence="2">The sequence shown here is derived from an EMBL/GenBank/DDBJ whole genome shotgun (WGS) entry which is preliminary data.</text>
</comment>
<dbReference type="CDD" id="cd07361">
    <property type="entry name" value="MEMO_like"/>
    <property type="match status" value="1"/>
</dbReference>
<evidence type="ECO:0000313" key="3">
    <source>
        <dbReference type="Proteomes" id="UP000782312"/>
    </source>
</evidence>
<dbReference type="NCBIfam" id="TIGR04336">
    <property type="entry name" value="AmmeMemoSam_B"/>
    <property type="match status" value="1"/>
</dbReference>
<organism evidence="2 3">
    <name type="scientific">Tectimicrobiota bacterium</name>
    <dbReference type="NCBI Taxonomy" id="2528274"/>
    <lineage>
        <taxon>Bacteria</taxon>
        <taxon>Pseudomonadati</taxon>
        <taxon>Nitrospinota/Tectimicrobiota group</taxon>
        <taxon>Candidatus Tectimicrobiota</taxon>
    </lineage>
</organism>
<dbReference type="EMBL" id="JACPUR010000004">
    <property type="protein sequence ID" value="MBI3126578.1"/>
    <property type="molecule type" value="Genomic_DNA"/>
</dbReference>